<evidence type="ECO:0000313" key="1">
    <source>
        <dbReference type="EMBL" id="NAW65052.1"/>
    </source>
</evidence>
<proteinExistence type="predicted"/>
<dbReference type="RefSeq" id="WP_161443953.1">
    <property type="nucleotide sequence ID" value="NZ_WXWV01000218.1"/>
</dbReference>
<dbReference type="PANTHER" id="PTHR34319:SF7">
    <property type="entry name" value="HNH ENDONUCLEASE DOMAIN-CONTAINING PROTEIN"/>
    <property type="match status" value="1"/>
</dbReference>
<dbReference type="SUPFAM" id="SSF141452">
    <property type="entry name" value="Hcp1-like"/>
    <property type="match status" value="1"/>
</dbReference>
<dbReference type="InterPro" id="IPR008514">
    <property type="entry name" value="T6SS_Hcp"/>
</dbReference>
<dbReference type="Proteomes" id="UP000465712">
    <property type="component" value="Unassembled WGS sequence"/>
</dbReference>
<name>A0A7X4WSE6_9GAMM</name>
<comment type="caution">
    <text evidence="1">The sequence shown here is derived from an EMBL/GenBank/DDBJ whole genome shotgun (WGS) entry which is preliminary data.</text>
</comment>
<sequence length="161" mass="17874">MASTAFISITGEKQGNISQGCNTQYSMGNKFQDNHEDEITVLSFSHSVSYNNRGVHHPIQIVKRVDKSSPLLAQACINGERLNCELSFFRPNPKGGIELFYTMTLSGALIVNTSVNMPHTIDLNSSEMQEVVTIKYNEITWKHVTANTNGFDTWADIISSS</sequence>
<dbReference type="AlphaFoldDB" id="A0A7X4WSE6"/>
<accession>A0A7X4WSE6</accession>
<reference evidence="1 2" key="1">
    <citation type="submission" date="2017-05" db="EMBL/GenBank/DDBJ databases">
        <title>High clonality and local adaptation shapes Vibrionaceae linages within an endangered oasis.</title>
        <authorList>
            <person name="Vazquez-Rosas-Landa M."/>
        </authorList>
    </citation>
    <scope>NUCLEOTIDE SEQUENCE [LARGE SCALE GENOMIC DNA]</scope>
    <source>
        <strain evidence="1 2">P46_P4S1P180</strain>
    </source>
</reference>
<dbReference type="PANTHER" id="PTHR34319">
    <property type="entry name" value="MAJOR EXPORTED PROTEIN"/>
    <property type="match status" value="1"/>
</dbReference>
<dbReference type="EMBL" id="WXWW01000113">
    <property type="protein sequence ID" value="NAW65052.1"/>
    <property type="molecule type" value="Genomic_DNA"/>
</dbReference>
<organism evidence="1 2">
    <name type="scientific">Photobacterium halotolerans</name>
    <dbReference type="NCBI Taxonomy" id="265726"/>
    <lineage>
        <taxon>Bacteria</taxon>
        <taxon>Pseudomonadati</taxon>
        <taxon>Pseudomonadota</taxon>
        <taxon>Gammaproteobacteria</taxon>
        <taxon>Vibrionales</taxon>
        <taxon>Vibrionaceae</taxon>
        <taxon>Photobacterium</taxon>
    </lineage>
</organism>
<dbReference type="Pfam" id="PF05638">
    <property type="entry name" value="T6SS_HCP"/>
    <property type="match status" value="1"/>
</dbReference>
<protein>
    <submittedName>
        <fullName evidence="1">Type VI secretion system tube protein Hcp</fullName>
    </submittedName>
</protein>
<dbReference type="NCBIfam" id="TIGR03344">
    <property type="entry name" value="VI_effect_Hcp1"/>
    <property type="match status" value="1"/>
</dbReference>
<evidence type="ECO:0000313" key="2">
    <source>
        <dbReference type="Proteomes" id="UP000465712"/>
    </source>
</evidence>
<dbReference type="Gene3D" id="2.30.110.20">
    <property type="entry name" value="Hcp1-like"/>
    <property type="match status" value="1"/>
</dbReference>
<dbReference type="InterPro" id="IPR036624">
    <property type="entry name" value="Hcp1-lik_sf"/>
</dbReference>
<dbReference type="InterPro" id="IPR052947">
    <property type="entry name" value="T6SS_Hcp1_domain"/>
</dbReference>
<gene>
    <name evidence="1" type="primary">hcp</name>
    <name evidence="1" type="ORF">CAG72_07460</name>
</gene>